<feature type="transmembrane region" description="Helical" evidence="8">
    <location>
        <begin position="157"/>
        <end position="176"/>
    </location>
</feature>
<organism evidence="9 10">
    <name type="scientific">Faecalicoccus pleomorphus</name>
    <dbReference type="NCBI Taxonomy" id="1323"/>
    <lineage>
        <taxon>Bacteria</taxon>
        <taxon>Bacillati</taxon>
        <taxon>Bacillota</taxon>
        <taxon>Erysipelotrichia</taxon>
        <taxon>Erysipelotrichales</taxon>
        <taxon>Erysipelotrichaceae</taxon>
        <taxon>Faecalicoccus</taxon>
    </lineage>
</organism>
<evidence type="ECO:0000313" key="10">
    <source>
        <dbReference type="Proteomes" id="UP001212981"/>
    </source>
</evidence>
<accession>A0AAW6CTC1</accession>
<comment type="subcellular location">
    <subcellularLocation>
        <location evidence="1">Cell membrane</location>
        <topology evidence="1">Multi-pass membrane protein</topology>
    </subcellularLocation>
</comment>
<dbReference type="InterPro" id="IPR011606">
    <property type="entry name" value="Brnchd-chn_aa_trnsp_permease"/>
</dbReference>
<dbReference type="GO" id="GO:0005886">
    <property type="term" value="C:plasma membrane"/>
    <property type="evidence" value="ECO:0007669"/>
    <property type="project" value="UniProtKB-SubCell"/>
</dbReference>
<dbReference type="AlphaFoldDB" id="A0AAW6CTC1"/>
<keyword evidence="4" id="KW-1003">Cell membrane</keyword>
<evidence type="ECO:0000256" key="8">
    <source>
        <dbReference type="SAM" id="Phobius"/>
    </source>
</evidence>
<gene>
    <name evidence="9" type="ORF">PND82_08490</name>
</gene>
<comment type="similarity">
    <text evidence="2">Belongs to the AzlC family.</text>
</comment>
<keyword evidence="7 8" id="KW-0472">Membrane</keyword>
<evidence type="ECO:0000256" key="6">
    <source>
        <dbReference type="ARBA" id="ARBA00022989"/>
    </source>
</evidence>
<sequence>MYMILNSWKQGLQDGIPIALGYISVSFAFGMMASNQGIPVWASVLISFSNLTSARQFAGLGIIAANGSMMEMALSQFVINLRYFLMSLSLTQKLDEKTTTLQRAVIAHGITDEIFALSSSKPKKVGFLYMISLMFLPILGWTGGTFLGAAASTLLPVILRDSLGIMIYGMFLAIIIPPCRTSKNIGIVVLMAAVTSCLFQVLSSYISIGSGFVIILCTLFAAGVGAFLFPVDGEEQR</sequence>
<feature type="transmembrane region" description="Helical" evidence="8">
    <location>
        <begin position="58"/>
        <end position="79"/>
    </location>
</feature>
<reference evidence="9" key="1">
    <citation type="submission" date="2023-01" db="EMBL/GenBank/DDBJ databases">
        <title>Human gut microbiome strain richness.</title>
        <authorList>
            <person name="Chen-Liaw A."/>
        </authorList>
    </citation>
    <scope>NUCLEOTIDE SEQUENCE</scope>
    <source>
        <strain evidence="9">D8_m1001271B151109d0_201107</strain>
    </source>
</reference>
<dbReference type="PANTHER" id="PTHR34979">
    <property type="entry name" value="INNER MEMBRANE PROTEIN YGAZ"/>
    <property type="match status" value="1"/>
</dbReference>
<proteinExistence type="inferred from homology"/>
<keyword evidence="3" id="KW-0813">Transport</keyword>
<feature type="transmembrane region" description="Helical" evidence="8">
    <location>
        <begin position="127"/>
        <end position="151"/>
    </location>
</feature>
<name>A0AAW6CTC1_9FIRM</name>
<feature type="transmembrane region" description="Helical" evidence="8">
    <location>
        <begin position="185"/>
        <end position="206"/>
    </location>
</feature>
<evidence type="ECO:0000313" key="9">
    <source>
        <dbReference type="EMBL" id="MDB7982853.1"/>
    </source>
</evidence>
<keyword evidence="6 8" id="KW-1133">Transmembrane helix</keyword>
<dbReference type="GO" id="GO:1903785">
    <property type="term" value="P:L-valine transmembrane transport"/>
    <property type="evidence" value="ECO:0007669"/>
    <property type="project" value="TreeGrafter"/>
</dbReference>
<evidence type="ECO:0000256" key="1">
    <source>
        <dbReference type="ARBA" id="ARBA00004651"/>
    </source>
</evidence>
<keyword evidence="5 8" id="KW-0812">Transmembrane</keyword>
<dbReference type="PANTHER" id="PTHR34979:SF1">
    <property type="entry name" value="INNER MEMBRANE PROTEIN YGAZ"/>
    <property type="match status" value="1"/>
</dbReference>
<evidence type="ECO:0000256" key="7">
    <source>
        <dbReference type="ARBA" id="ARBA00023136"/>
    </source>
</evidence>
<evidence type="ECO:0000256" key="2">
    <source>
        <dbReference type="ARBA" id="ARBA00010735"/>
    </source>
</evidence>
<protein>
    <submittedName>
        <fullName evidence="9">AzlC family ABC transporter permease</fullName>
    </submittedName>
</protein>
<dbReference type="Pfam" id="PF03591">
    <property type="entry name" value="AzlC"/>
    <property type="match status" value="1"/>
</dbReference>
<dbReference type="Proteomes" id="UP001212981">
    <property type="component" value="Unassembled WGS sequence"/>
</dbReference>
<feature type="transmembrane region" description="Helical" evidence="8">
    <location>
        <begin position="212"/>
        <end position="231"/>
    </location>
</feature>
<evidence type="ECO:0000256" key="3">
    <source>
        <dbReference type="ARBA" id="ARBA00022448"/>
    </source>
</evidence>
<evidence type="ECO:0000256" key="4">
    <source>
        <dbReference type="ARBA" id="ARBA00022475"/>
    </source>
</evidence>
<dbReference type="EMBL" id="JAQLXO010000015">
    <property type="protein sequence ID" value="MDB7982853.1"/>
    <property type="molecule type" value="Genomic_DNA"/>
</dbReference>
<feature type="transmembrane region" description="Helical" evidence="8">
    <location>
        <begin position="20"/>
        <end position="38"/>
    </location>
</feature>
<comment type="caution">
    <text evidence="9">The sequence shown here is derived from an EMBL/GenBank/DDBJ whole genome shotgun (WGS) entry which is preliminary data.</text>
</comment>
<evidence type="ECO:0000256" key="5">
    <source>
        <dbReference type="ARBA" id="ARBA00022692"/>
    </source>
</evidence>